<keyword evidence="4 6" id="KW-0472">Membrane</keyword>
<organism evidence="8 9">
    <name type="scientific">Sinanodonta woodiana</name>
    <name type="common">Chinese pond mussel</name>
    <name type="synonym">Anodonta woodiana</name>
    <dbReference type="NCBI Taxonomy" id="1069815"/>
    <lineage>
        <taxon>Eukaryota</taxon>
        <taxon>Metazoa</taxon>
        <taxon>Spiralia</taxon>
        <taxon>Lophotrochozoa</taxon>
        <taxon>Mollusca</taxon>
        <taxon>Bivalvia</taxon>
        <taxon>Autobranchia</taxon>
        <taxon>Heteroconchia</taxon>
        <taxon>Palaeoheterodonta</taxon>
        <taxon>Unionida</taxon>
        <taxon>Unionoidea</taxon>
        <taxon>Unionidae</taxon>
        <taxon>Unioninae</taxon>
        <taxon>Sinanodonta</taxon>
    </lineage>
</organism>
<feature type="transmembrane region" description="Helical" evidence="6">
    <location>
        <begin position="230"/>
        <end position="248"/>
    </location>
</feature>
<feature type="transmembrane region" description="Helical" evidence="6">
    <location>
        <begin position="326"/>
        <end position="352"/>
    </location>
</feature>
<protein>
    <recommendedName>
        <fullName evidence="7">G-protein coupled receptors family 1 profile domain-containing protein</fullName>
    </recommendedName>
</protein>
<comment type="subcellular location">
    <subcellularLocation>
        <location evidence="1">Membrane</location>
    </subcellularLocation>
</comment>
<dbReference type="PROSITE" id="PS50262">
    <property type="entry name" value="G_PROTEIN_RECEP_F1_2"/>
    <property type="match status" value="1"/>
</dbReference>
<evidence type="ECO:0000256" key="3">
    <source>
        <dbReference type="ARBA" id="ARBA00022989"/>
    </source>
</evidence>
<feature type="transmembrane region" description="Helical" evidence="6">
    <location>
        <begin position="143"/>
        <end position="163"/>
    </location>
</feature>
<feature type="transmembrane region" description="Helical" evidence="6">
    <location>
        <begin position="372"/>
        <end position="392"/>
    </location>
</feature>
<feature type="transmembrane region" description="Helical" evidence="6">
    <location>
        <begin position="273"/>
        <end position="298"/>
    </location>
</feature>
<evidence type="ECO:0000259" key="7">
    <source>
        <dbReference type="PROSITE" id="PS50262"/>
    </source>
</evidence>
<name>A0ABD3VM51_SINWO</name>
<feature type="transmembrane region" description="Helical" evidence="6">
    <location>
        <begin position="108"/>
        <end position="131"/>
    </location>
</feature>
<evidence type="ECO:0000256" key="6">
    <source>
        <dbReference type="SAM" id="Phobius"/>
    </source>
</evidence>
<dbReference type="InterPro" id="IPR017452">
    <property type="entry name" value="GPCR_Rhodpsn_7TM"/>
</dbReference>
<sequence length="447" mass="52010">MERHLATKIPILNVFRVGHIHTADRAQMAHINSRYDNHEGSDMPPDYHDMYSDYYISWTNSSEKSALNGSHNNSHLHPNRSDSDLDSQTEYYQFTDFSYSLHDFEGKIYVSVWTFLVFLTAFGNFLIVAVFVRKSMRSTTNLILILIAISDTLTGLVTLPTYIHVFTSGNVAWILLNEGWCEAFMISKLYIFKVLHTVSVWQKLLLAFQRCICVWFPFKTQSWFTTRRTLIAVAIITVCAFVIHSYHLNERKADKIRGFCHWNIEKPCVETCIFLGMTLLFVNILPCQLLLVLTILMIQKLFHPNIHKQSFSAENNRERAQQNMRASIIVVCVAIIVLIPEISYGIFILVTIIKEHSDNYIMPLEAHRLFHLIYEIALMISFHANFWVYIIMNRRFRDQMKSMFRNGINKLLPKRAFVPITTVSREMNTSRSHSTKETGVNEQSNFL</sequence>
<keyword evidence="3 6" id="KW-1133">Transmembrane helix</keyword>
<dbReference type="Gene3D" id="1.20.1070.10">
    <property type="entry name" value="Rhodopsin 7-helix transmembrane proteins"/>
    <property type="match status" value="1"/>
</dbReference>
<feature type="region of interest" description="Disordered" evidence="5">
    <location>
        <begin position="427"/>
        <end position="447"/>
    </location>
</feature>
<evidence type="ECO:0000256" key="1">
    <source>
        <dbReference type="ARBA" id="ARBA00004370"/>
    </source>
</evidence>
<dbReference type="InterPro" id="IPR053071">
    <property type="entry name" value="GPCR1-related_rcpt"/>
</dbReference>
<comment type="caution">
    <text evidence="8">The sequence shown here is derived from an EMBL/GenBank/DDBJ whole genome shotgun (WGS) entry which is preliminary data.</text>
</comment>
<proteinExistence type="predicted"/>
<dbReference type="AlphaFoldDB" id="A0ABD3VM51"/>
<keyword evidence="9" id="KW-1185">Reference proteome</keyword>
<dbReference type="SUPFAM" id="SSF81321">
    <property type="entry name" value="Family A G protein-coupled receptor-like"/>
    <property type="match status" value="1"/>
</dbReference>
<dbReference type="EMBL" id="JBJQND010000011">
    <property type="protein sequence ID" value="KAL3861550.1"/>
    <property type="molecule type" value="Genomic_DNA"/>
</dbReference>
<dbReference type="Proteomes" id="UP001634394">
    <property type="component" value="Unassembled WGS sequence"/>
</dbReference>
<dbReference type="Pfam" id="PF00001">
    <property type="entry name" value="7tm_1"/>
    <property type="match status" value="1"/>
</dbReference>
<evidence type="ECO:0000313" key="8">
    <source>
        <dbReference type="EMBL" id="KAL3861550.1"/>
    </source>
</evidence>
<gene>
    <name evidence="8" type="ORF">ACJMK2_007578</name>
</gene>
<accession>A0ABD3VM51</accession>
<evidence type="ECO:0000256" key="2">
    <source>
        <dbReference type="ARBA" id="ARBA00022692"/>
    </source>
</evidence>
<keyword evidence="2 6" id="KW-0812">Transmembrane</keyword>
<dbReference type="PANTHER" id="PTHR47023">
    <property type="entry name" value="SEX PEPTIDE RECEPTOR"/>
    <property type="match status" value="1"/>
</dbReference>
<evidence type="ECO:0000313" key="9">
    <source>
        <dbReference type="Proteomes" id="UP001634394"/>
    </source>
</evidence>
<dbReference type="InterPro" id="IPR000276">
    <property type="entry name" value="GPCR_Rhodpsn"/>
</dbReference>
<dbReference type="PRINTS" id="PR00237">
    <property type="entry name" value="GPCRRHODOPSN"/>
</dbReference>
<feature type="domain" description="G-protein coupled receptors family 1 profile" evidence="7">
    <location>
        <begin position="123"/>
        <end position="389"/>
    </location>
</feature>
<dbReference type="PANTHER" id="PTHR47023:SF1">
    <property type="entry name" value="SEX PEPTIDE RECEPTOR"/>
    <property type="match status" value="1"/>
</dbReference>
<dbReference type="GO" id="GO:0016020">
    <property type="term" value="C:membrane"/>
    <property type="evidence" value="ECO:0007669"/>
    <property type="project" value="UniProtKB-SubCell"/>
</dbReference>
<evidence type="ECO:0000256" key="4">
    <source>
        <dbReference type="ARBA" id="ARBA00023136"/>
    </source>
</evidence>
<evidence type="ECO:0000256" key="5">
    <source>
        <dbReference type="SAM" id="MobiDB-lite"/>
    </source>
</evidence>
<reference evidence="8 9" key="1">
    <citation type="submission" date="2024-11" db="EMBL/GenBank/DDBJ databases">
        <title>Chromosome-level genome assembly of the freshwater bivalve Anodonta woodiana.</title>
        <authorList>
            <person name="Chen X."/>
        </authorList>
    </citation>
    <scope>NUCLEOTIDE SEQUENCE [LARGE SCALE GENOMIC DNA]</scope>
    <source>
        <strain evidence="8">MN2024</strain>
        <tissue evidence="8">Gills</tissue>
    </source>
</reference>